<reference evidence="3 4" key="1">
    <citation type="submission" date="2016-02" db="EMBL/GenBank/DDBJ databases">
        <title>Genome analysis of coral dinoflagellate symbionts highlights evolutionary adaptations to a symbiotic lifestyle.</title>
        <authorList>
            <person name="Aranda M."/>
            <person name="Li Y."/>
            <person name="Liew Y.J."/>
            <person name="Baumgarten S."/>
            <person name="Simakov O."/>
            <person name="Wilson M."/>
            <person name="Piel J."/>
            <person name="Ashoor H."/>
            <person name="Bougouffa S."/>
            <person name="Bajic V.B."/>
            <person name="Ryu T."/>
            <person name="Ravasi T."/>
            <person name="Bayer T."/>
            <person name="Micklem G."/>
            <person name="Kim H."/>
            <person name="Bhak J."/>
            <person name="Lajeunesse T.C."/>
            <person name="Voolstra C.R."/>
        </authorList>
    </citation>
    <scope>NUCLEOTIDE SEQUENCE [LARGE SCALE GENOMIC DNA]</scope>
    <source>
        <strain evidence="3 4">CCMP2467</strain>
    </source>
</reference>
<feature type="compositionally biased region" description="Polar residues" evidence="1">
    <location>
        <begin position="206"/>
        <end position="225"/>
    </location>
</feature>
<dbReference type="AlphaFoldDB" id="A0A1Q9DKL7"/>
<evidence type="ECO:0000313" key="3">
    <source>
        <dbReference type="EMBL" id="OLP95714.1"/>
    </source>
</evidence>
<feature type="region of interest" description="Disordered" evidence="1">
    <location>
        <begin position="663"/>
        <end position="692"/>
    </location>
</feature>
<dbReference type="InterPro" id="IPR037516">
    <property type="entry name" value="Tripartite_DENN"/>
</dbReference>
<dbReference type="SUPFAM" id="SSF103473">
    <property type="entry name" value="MFS general substrate transporter"/>
    <property type="match status" value="1"/>
</dbReference>
<gene>
    <name evidence="3" type="primary">dennd5b</name>
    <name evidence="3" type="ORF">AK812_SmicGene22135</name>
</gene>
<dbReference type="PROSITE" id="PS50211">
    <property type="entry name" value="DENN"/>
    <property type="match status" value="1"/>
</dbReference>
<dbReference type="PANTHER" id="PTHR15288:SF0">
    <property type="entry name" value="UDENN DOMAIN-CONTAINING PROTEIN"/>
    <property type="match status" value="1"/>
</dbReference>
<feature type="compositionally biased region" description="Polar residues" evidence="1">
    <location>
        <begin position="166"/>
        <end position="192"/>
    </location>
</feature>
<feature type="region of interest" description="Disordered" evidence="1">
    <location>
        <begin position="284"/>
        <end position="328"/>
    </location>
</feature>
<dbReference type="InterPro" id="IPR011701">
    <property type="entry name" value="MFS"/>
</dbReference>
<dbReference type="PANTHER" id="PTHR15288">
    <property type="entry name" value="DENN DOMAIN-CONTAINING PROTEIN 2"/>
    <property type="match status" value="1"/>
</dbReference>
<dbReference type="GO" id="GO:0022857">
    <property type="term" value="F:transmembrane transporter activity"/>
    <property type="evidence" value="ECO:0007669"/>
    <property type="project" value="InterPro"/>
</dbReference>
<dbReference type="Pfam" id="PF02141">
    <property type="entry name" value="DENN"/>
    <property type="match status" value="1"/>
</dbReference>
<keyword evidence="4" id="KW-1185">Reference proteome</keyword>
<dbReference type="InterPro" id="IPR051942">
    <property type="entry name" value="DENN_domain_containing_2"/>
</dbReference>
<dbReference type="Proteomes" id="UP000186817">
    <property type="component" value="Unassembled WGS sequence"/>
</dbReference>
<evidence type="ECO:0000256" key="1">
    <source>
        <dbReference type="SAM" id="MobiDB-lite"/>
    </source>
</evidence>
<dbReference type="OrthoDB" id="416939at2759"/>
<name>A0A1Q9DKL7_SYMMI</name>
<evidence type="ECO:0000313" key="4">
    <source>
        <dbReference type="Proteomes" id="UP000186817"/>
    </source>
</evidence>
<dbReference type="InterPro" id="IPR036259">
    <property type="entry name" value="MFS_trans_sf"/>
</dbReference>
<dbReference type="InterPro" id="IPR043153">
    <property type="entry name" value="DENN_C"/>
</dbReference>
<dbReference type="Gene3D" id="3.40.50.11500">
    <property type="match status" value="1"/>
</dbReference>
<protein>
    <submittedName>
        <fullName evidence="3">DENN domain-containing protein 5B</fullName>
    </submittedName>
</protein>
<dbReference type="InterPro" id="IPR001194">
    <property type="entry name" value="cDENN_dom"/>
</dbReference>
<feature type="region of interest" description="Disordered" evidence="1">
    <location>
        <begin position="160"/>
        <end position="252"/>
    </location>
</feature>
<accession>A0A1Q9DKL7</accession>
<organism evidence="3 4">
    <name type="scientific">Symbiodinium microadriaticum</name>
    <name type="common">Dinoflagellate</name>
    <name type="synonym">Zooxanthella microadriatica</name>
    <dbReference type="NCBI Taxonomy" id="2951"/>
    <lineage>
        <taxon>Eukaryota</taxon>
        <taxon>Sar</taxon>
        <taxon>Alveolata</taxon>
        <taxon>Dinophyceae</taxon>
        <taxon>Suessiales</taxon>
        <taxon>Symbiodiniaceae</taxon>
        <taxon>Symbiodinium</taxon>
    </lineage>
</organism>
<dbReference type="Pfam" id="PF07690">
    <property type="entry name" value="MFS_1"/>
    <property type="match status" value="1"/>
</dbReference>
<comment type="caution">
    <text evidence="3">The sequence shown here is derived from an EMBL/GenBank/DDBJ whole genome shotgun (WGS) entry which is preliminary data.</text>
</comment>
<evidence type="ECO:0000259" key="2">
    <source>
        <dbReference type="PROSITE" id="PS50211"/>
    </source>
</evidence>
<sequence length="692" mass="75287">MTVQSNPYHVGICKTSNFYRQLRNLFQEDLRLRSTVLLEWAAADLFSRFTLQAILEIVVALLLEFRVVVVSQSPELASKLVLGLSSLLWPFSWQHLLLPICPAYLQEAIIDAPVPFISALPEVTPQVATASGTAPNRGLKVSHVQDWNEGVAAGVESGFHDHVLDSPTSDQTTGGERATCQTPRQKGGSTSLPPVPLTARERHWQSSESGTKSEPSRKLAQTTKPPSRETASPVFAGYSSAPSPESHESESREAIMDVLSDALGQEEMEREKELWNEKMVALLSSSPNPPVTAPSSDPSQLPSNTAATDEAEVPSELDMAPPPLTVEPLKDVDLGESVIARAMREAGMDPESTSMVDLFATASDADLAEEISEVGLHEPWRLALLLPELGSPDGAEEEGALQFWESDALQRCVATGCKELGGKGTLGAPKHLDPQRPIVDTSRRDSTLAALFMLSAMKGADTRRKSGVACAVSGPIWGNLVDSGASRKWLLQVGAGLWGLCTIQLALTSNFVIMIVLRAASLHVPVMQSFVADLTTSSNCGSAFGKVACAANVGQETVVHGVRGWRLSLAFVGVLSLFCAPRPREAFRRSMGAQLPAENSRALKVLFVRVAVHEEPTVWKPRQVPEMPKRREPFLVARESTFHAWQNLLVMRLFSKWPSTVESSKEIRDTSRDSHDGAVHEDPDLPCERLRK</sequence>
<feature type="compositionally biased region" description="Polar residues" evidence="1">
    <location>
        <begin position="293"/>
        <end position="307"/>
    </location>
</feature>
<proteinExistence type="predicted"/>
<dbReference type="Gene3D" id="1.20.1250.20">
    <property type="entry name" value="MFS general substrate transporter like domains"/>
    <property type="match status" value="1"/>
</dbReference>
<feature type="domain" description="UDENN" evidence="2">
    <location>
        <begin position="1"/>
        <end position="294"/>
    </location>
</feature>
<dbReference type="EMBL" id="LSRX01000493">
    <property type="protein sequence ID" value="OLP95714.1"/>
    <property type="molecule type" value="Genomic_DNA"/>
</dbReference>